<sequence>MGNLVFFDETVGLDNEPRVRCTHLQVQVVDNHAVPEIVIGPKDAAHEGIFATFNDWEQFERFVEAVNGLHSRLKSINE</sequence>
<accession>A0A4R2F1S4</accession>
<dbReference type="Proteomes" id="UP000294832">
    <property type="component" value="Unassembled WGS sequence"/>
</dbReference>
<proteinExistence type="predicted"/>
<dbReference type="RefSeq" id="WP_133040403.1">
    <property type="nucleotide sequence ID" value="NZ_SLWF01000039.1"/>
</dbReference>
<organism evidence="1 2">
    <name type="scientific">Shewanella fodinae</name>
    <dbReference type="NCBI Taxonomy" id="552357"/>
    <lineage>
        <taxon>Bacteria</taxon>
        <taxon>Pseudomonadati</taxon>
        <taxon>Pseudomonadota</taxon>
        <taxon>Gammaproteobacteria</taxon>
        <taxon>Alteromonadales</taxon>
        <taxon>Shewanellaceae</taxon>
        <taxon>Shewanella</taxon>
    </lineage>
</organism>
<reference evidence="1 2" key="1">
    <citation type="submission" date="2019-03" db="EMBL/GenBank/DDBJ databases">
        <title>Freshwater and sediment microbial communities from various areas in North America, analyzing microbe dynamics in response to fracking.</title>
        <authorList>
            <person name="Lamendella R."/>
        </authorList>
    </citation>
    <scope>NUCLEOTIDE SEQUENCE [LARGE SCALE GENOMIC DNA]</scope>
    <source>
        <strain evidence="1 2">74A</strain>
    </source>
</reference>
<evidence type="ECO:0000313" key="1">
    <source>
        <dbReference type="EMBL" id="TCN78483.1"/>
    </source>
</evidence>
<dbReference type="OrthoDB" id="9864305at2"/>
<protein>
    <submittedName>
        <fullName evidence="1">Uncharacterized protein</fullName>
    </submittedName>
</protein>
<name>A0A4R2F1S4_9GAMM</name>
<gene>
    <name evidence="1" type="ORF">EDC91_13919</name>
</gene>
<dbReference type="EMBL" id="SLWF01000039">
    <property type="protein sequence ID" value="TCN78483.1"/>
    <property type="molecule type" value="Genomic_DNA"/>
</dbReference>
<keyword evidence="2" id="KW-1185">Reference proteome</keyword>
<comment type="caution">
    <text evidence="1">The sequence shown here is derived from an EMBL/GenBank/DDBJ whole genome shotgun (WGS) entry which is preliminary data.</text>
</comment>
<evidence type="ECO:0000313" key="2">
    <source>
        <dbReference type="Proteomes" id="UP000294832"/>
    </source>
</evidence>
<dbReference type="AlphaFoldDB" id="A0A4R2F1S4"/>